<dbReference type="GO" id="GO:0022857">
    <property type="term" value="F:transmembrane transporter activity"/>
    <property type="evidence" value="ECO:0007669"/>
    <property type="project" value="InterPro"/>
</dbReference>
<dbReference type="AlphaFoldDB" id="A0A5D0MQM8"/>
<dbReference type="Gene3D" id="3.30.420.270">
    <property type="match status" value="1"/>
</dbReference>
<keyword evidence="5 8" id="KW-1133">Transmembrane helix</keyword>
<comment type="similarity">
    <text evidence="2 7">Belongs to the ExbD/TolR family.</text>
</comment>
<keyword evidence="4 7" id="KW-0812">Transmembrane</keyword>
<evidence type="ECO:0000256" key="6">
    <source>
        <dbReference type="ARBA" id="ARBA00023136"/>
    </source>
</evidence>
<dbReference type="PANTHER" id="PTHR30558">
    <property type="entry name" value="EXBD MEMBRANE COMPONENT OF PMF-DRIVEN MACROMOLECULE IMPORT SYSTEM"/>
    <property type="match status" value="1"/>
</dbReference>
<comment type="subcellular location">
    <subcellularLocation>
        <location evidence="1">Cell membrane</location>
        <topology evidence="1">Single-pass membrane protein</topology>
    </subcellularLocation>
    <subcellularLocation>
        <location evidence="7">Cell membrane</location>
        <topology evidence="7">Single-pass type II membrane protein</topology>
    </subcellularLocation>
</comment>
<dbReference type="GO" id="GO:0015031">
    <property type="term" value="P:protein transport"/>
    <property type="evidence" value="ECO:0007669"/>
    <property type="project" value="UniProtKB-KW"/>
</dbReference>
<dbReference type="GO" id="GO:0005886">
    <property type="term" value="C:plasma membrane"/>
    <property type="evidence" value="ECO:0007669"/>
    <property type="project" value="UniProtKB-SubCell"/>
</dbReference>
<comment type="caution">
    <text evidence="9">The sequence shown here is derived from an EMBL/GenBank/DDBJ whole genome shotgun (WGS) entry which is preliminary data.</text>
</comment>
<feature type="transmembrane region" description="Helical" evidence="8">
    <location>
        <begin position="12"/>
        <end position="38"/>
    </location>
</feature>
<evidence type="ECO:0000256" key="1">
    <source>
        <dbReference type="ARBA" id="ARBA00004162"/>
    </source>
</evidence>
<gene>
    <name evidence="9" type="ORF">FXF49_04750</name>
</gene>
<evidence type="ECO:0000256" key="3">
    <source>
        <dbReference type="ARBA" id="ARBA00022475"/>
    </source>
</evidence>
<evidence type="ECO:0000256" key="7">
    <source>
        <dbReference type="RuleBase" id="RU003879"/>
    </source>
</evidence>
<evidence type="ECO:0000313" key="10">
    <source>
        <dbReference type="Proteomes" id="UP000323337"/>
    </source>
</evidence>
<dbReference type="PANTHER" id="PTHR30558:SF3">
    <property type="entry name" value="BIOPOLYMER TRANSPORT PROTEIN EXBD-RELATED"/>
    <property type="match status" value="1"/>
</dbReference>
<dbReference type="Proteomes" id="UP000323337">
    <property type="component" value="Unassembled WGS sequence"/>
</dbReference>
<evidence type="ECO:0000256" key="2">
    <source>
        <dbReference type="ARBA" id="ARBA00005811"/>
    </source>
</evidence>
<keyword evidence="7" id="KW-0653">Protein transport</keyword>
<accession>A0A5D0MQM8</accession>
<dbReference type="EMBL" id="VSIV01000109">
    <property type="protein sequence ID" value="TYB33718.1"/>
    <property type="molecule type" value="Genomic_DNA"/>
</dbReference>
<keyword evidence="3" id="KW-1003">Cell membrane</keyword>
<dbReference type="Pfam" id="PF02472">
    <property type="entry name" value="ExbD"/>
    <property type="match status" value="1"/>
</dbReference>
<evidence type="ECO:0000256" key="8">
    <source>
        <dbReference type="SAM" id="Phobius"/>
    </source>
</evidence>
<organism evidence="9 10">
    <name type="scientific">Flexistipes sinusarabici</name>
    <dbReference type="NCBI Taxonomy" id="2352"/>
    <lineage>
        <taxon>Bacteria</taxon>
        <taxon>Pseudomonadati</taxon>
        <taxon>Deferribacterota</taxon>
        <taxon>Deferribacteres</taxon>
        <taxon>Deferribacterales</taxon>
        <taxon>Flexistipitaceae</taxon>
        <taxon>Flexistipes</taxon>
    </lineage>
</organism>
<keyword evidence="7" id="KW-0813">Transport</keyword>
<reference evidence="9 10" key="1">
    <citation type="submission" date="2019-08" db="EMBL/GenBank/DDBJ databases">
        <title>Genomic characterization of a novel candidate phylum (ARYD3) from a high temperature, high salinity tertiary oil reservoir in north central Oklahoma, USA.</title>
        <authorList>
            <person name="Youssef N.H."/>
            <person name="Yadav A."/>
            <person name="Elshahed M.S."/>
        </authorList>
    </citation>
    <scope>NUCLEOTIDE SEQUENCE [LARGE SCALE GENOMIC DNA]</scope>
    <source>
        <strain evidence="9">ARYD1</strain>
    </source>
</reference>
<keyword evidence="6 8" id="KW-0472">Membrane</keyword>
<protein>
    <submittedName>
        <fullName evidence="9">Biopolymer transporter ExbD</fullName>
    </submittedName>
</protein>
<evidence type="ECO:0000256" key="5">
    <source>
        <dbReference type="ARBA" id="ARBA00022989"/>
    </source>
</evidence>
<sequence length="133" mass="14939">MKFRDDKKTRSVDINLTPLIDVVFLLLIFFMVSTTFIYTDSLKVNLPKAKGENVEVKKNINIVISQNGSININGNRVSKAGLPRKLNELHKKMPDATVILQADKNSAHGDVVFVMDYCKRAGFEKLAIATEEE</sequence>
<name>A0A5D0MQM8_FLESI</name>
<evidence type="ECO:0000313" key="9">
    <source>
        <dbReference type="EMBL" id="TYB33718.1"/>
    </source>
</evidence>
<dbReference type="RefSeq" id="WP_303700758.1">
    <property type="nucleotide sequence ID" value="NZ_VSIV01000109.1"/>
</dbReference>
<proteinExistence type="inferred from homology"/>
<dbReference type="InterPro" id="IPR003400">
    <property type="entry name" value="ExbD"/>
</dbReference>
<evidence type="ECO:0000256" key="4">
    <source>
        <dbReference type="ARBA" id="ARBA00022692"/>
    </source>
</evidence>